<accession>A0A3B0UDW8</accession>
<evidence type="ECO:0000256" key="10">
    <source>
        <dbReference type="ARBA" id="ARBA00022840"/>
    </source>
</evidence>
<keyword evidence="5" id="KW-0597">Phosphoprotein</keyword>
<dbReference type="InterPro" id="IPR003660">
    <property type="entry name" value="HAMP_dom"/>
</dbReference>
<dbReference type="InterPro" id="IPR003594">
    <property type="entry name" value="HATPase_dom"/>
</dbReference>
<dbReference type="PRINTS" id="PR00344">
    <property type="entry name" value="BCTRLSENSOR"/>
</dbReference>
<keyword evidence="7 14" id="KW-0812">Transmembrane</keyword>
<dbReference type="InterPro" id="IPR005467">
    <property type="entry name" value="His_kinase_dom"/>
</dbReference>
<dbReference type="Pfam" id="PF00672">
    <property type="entry name" value="HAMP"/>
    <property type="match status" value="1"/>
</dbReference>
<dbReference type="EC" id="2.7.13.3" evidence="3"/>
<dbReference type="InterPro" id="IPR036890">
    <property type="entry name" value="HATPase_C_sf"/>
</dbReference>
<evidence type="ECO:0000259" key="17">
    <source>
        <dbReference type="PROSITE" id="PS50885"/>
    </source>
</evidence>
<dbReference type="InterPro" id="IPR036097">
    <property type="entry name" value="HisK_dim/P_sf"/>
</dbReference>
<evidence type="ECO:0000259" key="16">
    <source>
        <dbReference type="PROSITE" id="PS50112"/>
    </source>
</evidence>
<evidence type="ECO:0000256" key="3">
    <source>
        <dbReference type="ARBA" id="ARBA00012438"/>
    </source>
</evidence>
<comment type="catalytic activity">
    <reaction evidence="1">
        <text>ATP + protein L-histidine = ADP + protein N-phospho-L-histidine.</text>
        <dbReference type="EC" id="2.7.13.3"/>
    </reaction>
</comment>
<evidence type="ECO:0000256" key="4">
    <source>
        <dbReference type="ARBA" id="ARBA00022475"/>
    </source>
</evidence>
<dbReference type="Pfam" id="PF00512">
    <property type="entry name" value="HisKA"/>
    <property type="match status" value="1"/>
</dbReference>
<dbReference type="CDD" id="cd06225">
    <property type="entry name" value="HAMP"/>
    <property type="match status" value="1"/>
</dbReference>
<feature type="domain" description="Histidine kinase" evidence="15">
    <location>
        <begin position="472"/>
        <end position="694"/>
    </location>
</feature>
<dbReference type="CDD" id="cd00082">
    <property type="entry name" value="HisKA"/>
    <property type="match status" value="1"/>
</dbReference>
<feature type="transmembrane region" description="Helical" evidence="14">
    <location>
        <begin position="60"/>
        <end position="83"/>
    </location>
</feature>
<dbReference type="SMART" id="SM00387">
    <property type="entry name" value="HATPase_c"/>
    <property type="match status" value="1"/>
</dbReference>
<keyword evidence="13 14" id="KW-0472">Membrane</keyword>
<dbReference type="SUPFAM" id="SSF158472">
    <property type="entry name" value="HAMP domain-like"/>
    <property type="match status" value="1"/>
</dbReference>
<dbReference type="Pfam" id="PF02518">
    <property type="entry name" value="HATPase_c"/>
    <property type="match status" value="1"/>
</dbReference>
<keyword evidence="11 14" id="KW-1133">Transmembrane helix</keyword>
<dbReference type="InterPro" id="IPR003661">
    <property type="entry name" value="HisK_dim/P_dom"/>
</dbReference>
<proteinExistence type="predicted"/>
<name>A0A3B0UDW8_9ZZZZ</name>
<dbReference type="GO" id="GO:0006355">
    <property type="term" value="P:regulation of DNA-templated transcription"/>
    <property type="evidence" value="ECO:0007669"/>
    <property type="project" value="InterPro"/>
</dbReference>
<dbReference type="Pfam" id="PF00989">
    <property type="entry name" value="PAS"/>
    <property type="match status" value="1"/>
</dbReference>
<dbReference type="InterPro" id="IPR017232">
    <property type="entry name" value="NtrY"/>
</dbReference>
<organism evidence="18">
    <name type="scientific">hydrothermal vent metagenome</name>
    <dbReference type="NCBI Taxonomy" id="652676"/>
    <lineage>
        <taxon>unclassified sequences</taxon>
        <taxon>metagenomes</taxon>
        <taxon>ecological metagenomes</taxon>
    </lineage>
</organism>
<dbReference type="SUPFAM" id="SSF55874">
    <property type="entry name" value="ATPase domain of HSP90 chaperone/DNA topoisomerase II/histidine kinase"/>
    <property type="match status" value="1"/>
</dbReference>
<reference evidence="18" key="1">
    <citation type="submission" date="2018-06" db="EMBL/GenBank/DDBJ databases">
        <authorList>
            <person name="Zhirakovskaya E."/>
        </authorList>
    </citation>
    <scope>NUCLEOTIDE SEQUENCE</scope>
</reference>
<feature type="transmembrane region" description="Helical" evidence="14">
    <location>
        <begin position="15"/>
        <end position="39"/>
    </location>
</feature>
<keyword evidence="12" id="KW-0902">Two-component regulatory system</keyword>
<dbReference type="GO" id="GO:0000155">
    <property type="term" value="F:phosphorelay sensor kinase activity"/>
    <property type="evidence" value="ECO:0007669"/>
    <property type="project" value="InterPro"/>
</dbReference>
<keyword evidence="8" id="KW-0547">Nucleotide-binding</keyword>
<sequence>TLLLGAFSGPANPQLLRIILLADVVYTLILATFVARRIVRIIAARRSRSAGSKLHMRLSAVFSVIALIPTVLVAIFATVTLNFGLEGWFSSRVQQVVGNSLAAAQAYEEEHRATLTADAEFLAVFIERQRPRYNFVGAGEMRDALSRGQDTMQKTLAEAFVIDGGSEIVARGTRSYLFDFEPPSLTEIARAKAGEVVLIEDWENSEFRALMPLAGYSDRYLYVTRDVNGEILNLLDETKATVTLYQQLEADRGRLLFEFALIYLGFAVVVILAAMWLGLWFAEKLSRPVGRLASAVQRVAGGDLNVRVREEQGDDEIAMLGRVFNRMTRQLRNQRDTLVSVNETTEQQRRLFDSVLSSVTAGVIGLDKAGKVEFINAAAIRMLDVEESEGRALADLTPEFSALFERLVERGQDVEQGEVQITRLGVTETLLVRMVARHPHGGEVEGFVITFDDVSDLVSAQRMAAWGDVARRIAHEIKNPLTPIQLSAERLKRKFGPQVEDSETLGQLSDVIVRQTNDLRRIVDEFSKFARMPAPEPKLLDLIELVNGAVLLAQSGRPDLTFTSKLPSEPVEIMADSTMLNQALTNLLKNAGEAIDSRVNNEEPFSGIVNTILDINQNELVLKIQDNGIGLPSDRARLFEPYVTHRDNGTGLGLPIVKKIIEEHGGTLELLTAPVFAGFNHAGAEARICLPYAVTTREPHE</sequence>
<dbReference type="SMART" id="SM00304">
    <property type="entry name" value="HAMP"/>
    <property type="match status" value="1"/>
</dbReference>
<dbReference type="SMART" id="SM00388">
    <property type="entry name" value="HisKA"/>
    <property type="match status" value="1"/>
</dbReference>
<dbReference type="CDD" id="cd00130">
    <property type="entry name" value="PAS"/>
    <property type="match status" value="1"/>
</dbReference>
<evidence type="ECO:0000256" key="2">
    <source>
        <dbReference type="ARBA" id="ARBA00004651"/>
    </source>
</evidence>
<evidence type="ECO:0000256" key="7">
    <source>
        <dbReference type="ARBA" id="ARBA00022692"/>
    </source>
</evidence>
<evidence type="ECO:0000256" key="12">
    <source>
        <dbReference type="ARBA" id="ARBA00023012"/>
    </source>
</evidence>
<evidence type="ECO:0000256" key="6">
    <source>
        <dbReference type="ARBA" id="ARBA00022679"/>
    </source>
</evidence>
<dbReference type="PROSITE" id="PS50109">
    <property type="entry name" value="HIS_KIN"/>
    <property type="match status" value="1"/>
</dbReference>
<evidence type="ECO:0000256" key="8">
    <source>
        <dbReference type="ARBA" id="ARBA00022741"/>
    </source>
</evidence>
<dbReference type="Gene3D" id="3.30.565.10">
    <property type="entry name" value="Histidine kinase-like ATPase, C-terminal domain"/>
    <property type="match status" value="1"/>
</dbReference>
<dbReference type="GO" id="GO:0005886">
    <property type="term" value="C:plasma membrane"/>
    <property type="evidence" value="ECO:0007669"/>
    <property type="project" value="UniProtKB-SubCell"/>
</dbReference>
<dbReference type="SUPFAM" id="SSF47384">
    <property type="entry name" value="Homodimeric domain of signal transducing histidine kinase"/>
    <property type="match status" value="1"/>
</dbReference>
<dbReference type="InterPro" id="IPR035965">
    <property type="entry name" value="PAS-like_dom_sf"/>
</dbReference>
<keyword evidence="4" id="KW-1003">Cell membrane</keyword>
<dbReference type="PANTHER" id="PTHR43065:SF10">
    <property type="entry name" value="PEROXIDE STRESS-ACTIVATED HISTIDINE KINASE MAK3"/>
    <property type="match status" value="1"/>
</dbReference>
<evidence type="ECO:0000256" key="5">
    <source>
        <dbReference type="ARBA" id="ARBA00022553"/>
    </source>
</evidence>
<evidence type="ECO:0000256" key="14">
    <source>
        <dbReference type="SAM" id="Phobius"/>
    </source>
</evidence>
<dbReference type="InterPro" id="IPR013767">
    <property type="entry name" value="PAS_fold"/>
</dbReference>
<dbReference type="Gene3D" id="6.10.340.10">
    <property type="match status" value="1"/>
</dbReference>
<evidence type="ECO:0000259" key="15">
    <source>
        <dbReference type="PROSITE" id="PS50109"/>
    </source>
</evidence>
<keyword evidence="6 18" id="KW-0808">Transferase</keyword>
<gene>
    <name evidence="18" type="ORF">MNBD_ALPHA11-2232</name>
</gene>
<dbReference type="GO" id="GO:0005524">
    <property type="term" value="F:ATP binding"/>
    <property type="evidence" value="ECO:0007669"/>
    <property type="project" value="UniProtKB-KW"/>
</dbReference>
<dbReference type="EMBL" id="UOEQ01000150">
    <property type="protein sequence ID" value="VAW17756.1"/>
    <property type="molecule type" value="Genomic_DNA"/>
</dbReference>
<protein>
    <recommendedName>
        <fullName evidence="3">histidine kinase</fullName>
        <ecNumber evidence="3">2.7.13.3</ecNumber>
    </recommendedName>
</protein>
<dbReference type="SMART" id="SM00091">
    <property type="entry name" value="PAS"/>
    <property type="match status" value="1"/>
</dbReference>
<dbReference type="PANTHER" id="PTHR43065">
    <property type="entry name" value="SENSOR HISTIDINE KINASE"/>
    <property type="match status" value="1"/>
</dbReference>
<dbReference type="Pfam" id="PF19312">
    <property type="entry name" value="NtrY_N"/>
    <property type="match status" value="1"/>
</dbReference>
<evidence type="ECO:0000256" key="1">
    <source>
        <dbReference type="ARBA" id="ARBA00000085"/>
    </source>
</evidence>
<dbReference type="InterPro" id="IPR000014">
    <property type="entry name" value="PAS"/>
</dbReference>
<dbReference type="Gene3D" id="3.30.450.20">
    <property type="entry name" value="PAS domain"/>
    <property type="match status" value="1"/>
</dbReference>
<dbReference type="PROSITE" id="PS50885">
    <property type="entry name" value="HAMP"/>
    <property type="match status" value="1"/>
</dbReference>
<comment type="subcellular location">
    <subcellularLocation>
        <location evidence="2">Cell membrane</location>
        <topology evidence="2">Multi-pass membrane protein</topology>
    </subcellularLocation>
</comment>
<feature type="domain" description="PAS" evidence="16">
    <location>
        <begin position="348"/>
        <end position="389"/>
    </location>
</feature>
<keyword evidence="10" id="KW-0067">ATP-binding</keyword>
<dbReference type="PIRSF" id="PIRSF037532">
    <property type="entry name" value="STHK_NtrY"/>
    <property type="match status" value="1"/>
</dbReference>
<evidence type="ECO:0000256" key="11">
    <source>
        <dbReference type="ARBA" id="ARBA00022989"/>
    </source>
</evidence>
<dbReference type="SUPFAM" id="SSF55785">
    <property type="entry name" value="PYP-like sensor domain (PAS domain)"/>
    <property type="match status" value="1"/>
</dbReference>
<dbReference type="FunFam" id="1.10.287.130:FF:000107">
    <property type="entry name" value="Sensor histidine kinase YycG"/>
    <property type="match status" value="1"/>
</dbReference>
<dbReference type="InterPro" id="IPR004358">
    <property type="entry name" value="Sig_transdc_His_kin-like_C"/>
</dbReference>
<evidence type="ECO:0000256" key="9">
    <source>
        <dbReference type="ARBA" id="ARBA00022777"/>
    </source>
</evidence>
<feature type="transmembrane region" description="Helical" evidence="14">
    <location>
        <begin position="260"/>
        <end position="282"/>
    </location>
</feature>
<evidence type="ECO:0000256" key="13">
    <source>
        <dbReference type="ARBA" id="ARBA00023136"/>
    </source>
</evidence>
<evidence type="ECO:0000313" key="18">
    <source>
        <dbReference type="EMBL" id="VAW17756.1"/>
    </source>
</evidence>
<keyword evidence="9" id="KW-0418">Kinase</keyword>
<dbReference type="InterPro" id="IPR045671">
    <property type="entry name" value="NtrY-like_N"/>
</dbReference>
<feature type="domain" description="HAMP" evidence="17">
    <location>
        <begin position="283"/>
        <end position="336"/>
    </location>
</feature>
<dbReference type="Gene3D" id="1.10.287.130">
    <property type="match status" value="1"/>
</dbReference>
<feature type="non-terminal residue" evidence="18">
    <location>
        <position position="1"/>
    </location>
</feature>
<dbReference type="PROSITE" id="PS50112">
    <property type="entry name" value="PAS"/>
    <property type="match status" value="1"/>
</dbReference>
<dbReference type="AlphaFoldDB" id="A0A3B0UDW8"/>